<keyword evidence="5 7" id="KW-0175">Coiled coil</keyword>
<organism evidence="8">
    <name type="scientific">Zea mays</name>
    <name type="common">Maize</name>
    <dbReference type="NCBI Taxonomy" id="4577"/>
    <lineage>
        <taxon>Eukaryota</taxon>
        <taxon>Viridiplantae</taxon>
        <taxon>Streptophyta</taxon>
        <taxon>Embryophyta</taxon>
        <taxon>Tracheophyta</taxon>
        <taxon>Spermatophyta</taxon>
        <taxon>Magnoliopsida</taxon>
        <taxon>Liliopsida</taxon>
        <taxon>Poales</taxon>
        <taxon>Poaceae</taxon>
        <taxon>PACMAD clade</taxon>
        <taxon>Panicoideae</taxon>
        <taxon>Andropogonodae</taxon>
        <taxon>Andropogoneae</taxon>
        <taxon>Tripsacinae</taxon>
        <taxon>Zea</taxon>
    </lineage>
</organism>
<dbReference type="PANTHER" id="PTHR18867:SF12">
    <property type="entry name" value="DNA REPAIR PROTEIN RAD50"/>
    <property type="match status" value="1"/>
</dbReference>
<sequence length="419" mass="49004">MKKEINQAFWPVDKEYNELRSKSQEAEQELKFTHSKVTDAREQLTKLRRDMDAKRRFLDSKLQSILQISANVDMFPKVLQDAMNKRDEQKRLENFANGMREMLAPFEHLARKNHVCPCCERAFTPDEEDEFVKKQRMQNSSTAERSKALAMESSNAEALFQQLDKLRTIYDAYVKLVEETIPLAEKNLNQHLADESQKAQAFDDLLGVLAHVQMDRDAVEALLQPTDTIDRHVHEIQQLVKEVEDLEYALDSSGRGVKSLEEIQLELNFLQRTRDTLIVEVDDLRDQHRMLNEDMSSAQVRWHNAREEKVKASSILERFQKSEEELVLLAEEKEQLIVEKKLLEESLDPLSKEKESLLQEYNALKQKLDEEYHQLAERKREFQQELDALGRLSMKIKGLGILFHFSDFHLPDFCCLLVT</sequence>
<feature type="coiled-coil region" evidence="7">
    <location>
        <begin position="16"/>
        <end position="43"/>
    </location>
</feature>
<gene>
    <name evidence="8" type="ORF">ZEAMMB73_Zm00001d050612</name>
</gene>
<protein>
    <submittedName>
        <fullName evidence="8">DNA repair protein RAD50</fullName>
    </submittedName>
</protein>
<dbReference type="GO" id="GO:0005524">
    <property type="term" value="F:ATP binding"/>
    <property type="evidence" value="ECO:0007669"/>
    <property type="project" value="UniProtKB-KW"/>
</dbReference>
<dbReference type="PANTHER" id="PTHR18867">
    <property type="entry name" value="RAD50"/>
    <property type="match status" value="1"/>
</dbReference>
<evidence type="ECO:0000313" key="8">
    <source>
        <dbReference type="EMBL" id="AQK52833.1"/>
    </source>
</evidence>
<dbReference type="EMBL" id="CM000780">
    <property type="protein sequence ID" value="AQK52833.1"/>
    <property type="molecule type" value="Genomic_DNA"/>
</dbReference>
<dbReference type="SUPFAM" id="SSF75712">
    <property type="entry name" value="Rad50 coiled-coil Zn hook"/>
    <property type="match status" value="1"/>
</dbReference>
<keyword evidence="4" id="KW-0067">ATP-binding</keyword>
<accession>A0A1D6Q2N0</accession>
<feature type="coiled-coil region" evidence="7">
    <location>
        <begin position="229"/>
        <end position="392"/>
    </location>
</feature>
<dbReference type="AlphaFoldDB" id="A0A1D6Q2N0"/>
<evidence type="ECO:0000256" key="7">
    <source>
        <dbReference type="SAM" id="Coils"/>
    </source>
</evidence>
<keyword evidence="2" id="KW-0547">Nucleotide-binding</keyword>
<feature type="binding site" evidence="6">
    <location>
        <position position="119"/>
    </location>
    <ligand>
        <name>Zn(2+)</name>
        <dbReference type="ChEBI" id="CHEBI:29105"/>
    </ligand>
</feature>
<reference evidence="8" key="1">
    <citation type="submission" date="2015-12" db="EMBL/GenBank/DDBJ databases">
        <title>Update maize B73 reference genome by single molecule sequencing technologies.</title>
        <authorList>
            <consortium name="Maize Genome Sequencing Project"/>
            <person name="Ware D."/>
        </authorList>
    </citation>
    <scope>NUCLEOTIDE SEQUENCE</scope>
    <source>
        <tissue evidence="8">Seedling</tissue>
    </source>
</reference>
<proteinExistence type="predicted"/>
<evidence type="ECO:0000256" key="2">
    <source>
        <dbReference type="ARBA" id="ARBA00022741"/>
    </source>
</evidence>
<keyword evidence="3 6" id="KW-0862">Zinc</keyword>
<dbReference type="GO" id="GO:0046872">
    <property type="term" value="F:metal ion binding"/>
    <property type="evidence" value="ECO:0007669"/>
    <property type="project" value="UniProtKB-UniRule"/>
</dbReference>
<evidence type="ECO:0000256" key="5">
    <source>
        <dbReference type="ARBA" id="ARBA00023054"/>
    </source>
</evidence>
<evidence type="ECO:0000256" key="6">
    <source>
        <dbReference type="PROSITE-ProRule" id="PRU00471"/>
    </source>
</evidence>
<evidence type="ECO:0000256" key="1">
    <source>
        <dbReference type="ARBA" id="ARBA00022723"/>
    </source>
</evidence>
<evidence type="ECO:0000256" key="4">
    <source>
        <dbReference type="ARBA" id="ARBA00022840"/>
    </source>
</evidence>
<evidence type="ECO:0000256" key="3">
    <source>
        <dbReference type="ARBA" id="ARBA00022833"/>
    </source>
</evidence>
<name>A0A1D6Q2N0_MAIZE</name>
<dbReference type="InterPro" id="IPR013134">
    <property type="entry name" value="Zn_hook_RAD50"/>
</dbReference>
<feature type="binding site" evidence="6">
    <location>
        <position position="116"/>
    </location>
    <ligand>
        <name>Zn(2+)</name>
        <dbReference type="ChEBI" id="CHEBI:29105"/>
    </ligand>
</feature>
<dbReference type="PROSITE" id="PS51131">
    <property type="entry name" value="ZN_HOOK"/>
    <property type="match status" value="1"/>
</dbReference>
<keyword evidence="1 6" id="KW-0479">Metal-binding</keyword>
<dbReference type="ExpressionAtlas" id="A0A1D6Q2N0">
    <property type="expression patterns" value="baseline and differential"/>
</dbReference>